<dbReference type="Proteomes" id="UP000244682">
    <property type="component" value="Chromosome"/>
</dbReference>
<evidence type="ECO:0000313" key="1">
    <source>
        <dbReference type="EMBL" id="AWC94469.1"/>
    </source>
</evidence>
<accession>A0AAU8ZNU7</accession>
<organism evidence="1 2">
    <name type="scientific">Morganella morganii</name>
    <name type="common">Proteus morganii</name>
    <dbReference type="NCBI Taxonomy" id="582"/>
    <lineage>
        <taxon>Bacteria</taxon>
        <taxon>Pseudomonadati</taxon>
        <taxon>Pseudomonadota</taxon>
        <taxon>Gammaproteobacteria</taxon>
        <taxon>Enterobacterales</taxon>
        <taxon>Morganellaceae</taxon>
        <taxon>Morganella</taxon>
    </lineage>
</organism>
<reference evidence="1 2" key="1">
    <citation type="submission" date="2018-04" db="EMBL/GenBank/DDBJ databases">
        <title>Whole genome sequencing of Morganella morganii AR_0133.</title>
        <authorList>
            <person name="Conlan S."/>
            <person name="Thomas P.J."/>
            <person name="Mullikin J."/>
            <person name="Frank K.M."/>
            <person name="Segre J.A."/>
        </authorList>
    </citation>
    <scope>NUCLEOTIDE SEQUENCE [LARGE SCALE GENOMIC DNA]</scope>
    <source>
        <strain evidence="1 2">AR_0133</strain>
    </source>
</reference>
<dbReference type="AlphaFoldDB" id="A0AAU8ZNU7"/>
<name>A0AAU8ZNU7_MORMO</name>
<evidence type="ECO:0000313" key="2">
    <source>
        <dbReference type="Proteomes" id="UP000244682"/>
    </source>
</evidence>
<proteinExistence type="predicted"/>
<protein>
    <submittedName>
        <fullName evidence="1">Uncharacterized protein</fullName>
    </submittedName>
</protein>
<gene>
    <name evidence="1" type="ORF">AM380_12825</name>
</gene>
<dbReference type="RefSeq" id="WP_108656592.1">
    <property type="nucleotide sequence ID" value="NZ_CP028956.1"/>
</dbReference>
<dbReference type="EMBL" id="CP028956">
    <property type="protein sequence ID" value="AWC94469.1"/>
    <property type="molecule type" value="Genomic_DNA"/>
</dbReference>
<sequence>MKIFFVIFFISILLIWLSNLLSRVRAEYSTAIKNKNTLIEEATSIKNALDTKGMESLSEFEIECYNTALSRLKTLNSYKKNHAPDNYPFLKDWPDEYQCITKANQSTC</sequence>